<organism evidence="9 10">
    <name type="scientific">Pararoseomonas baculiformis</name>
    <dbReference type="NCBI Taxonomy" id="2820812"/>
    <lineage>
        <taxon>Bacteria</taxon>
        <taxon>Pseudomonadati</taxon>
        <taxon>Pseudomonadota</taxon>
        <taxon>Alphaproteobacteria</taxon>
        <taxon>Acetobacterales</taxon>
        <taxon>Acetobacteraceae</taxon>
        <taxon>Pararoseomonas</taxon>
    </lineage>
</organism>
<keyword evidence="3" id="KW-1003">Cell membrane</keyword>
<evidence type="ECO:0000256" key="6">
    <source>
        <dbReference type="ARBA" id="ARBA00023136"/>
    </source>
</evidence>
<evidence type="ECO:0000256" key="4">
    <source>
        <dbReference type="ARBA" id="ARBA00022692"/>
    </source>
</evidence>
<dbReference type="EMBL" id="JAGIZB010000037">
    <property type="protein sequence ID" value="MBP0447474.1"/>
    <property type="molecule type" value="Genomic_DNA"/>
</dbReference>
<proteinExistence type="inferred from homology"/>
<evidence type="ECO:0000256" key="8">
    <source>
        <dbReference type="ARBA" id="ARBA00037937"/>
    </source>
</evidence>
<evidence type="ECO:0000313" key="10">
    <source>
        <dbReference type="Proteomes" id="UP000681594"/>
    </source>
</evidence>
<keyword evidence="9" id="KW-0966">Cell projection</keyword>
<gene>
    <name evidence="9" type="ORF">J8J14_22185</name>
</gene>
<dbReference type="Pfam" id="PF04347">
    <property type="entry name" value="FliO"/>
    <property type="match status" value="1"/>
</dbReference>
<evidence type="ECO:0000256" key="2">
    <source>
        <dbReference type="ARBA" id="ARBA00004236"/>
    </source>
</evidence>
<keyword evidence="5" id="KW-1133">Transmembrane helix</keyword>
<name>A0ABS4AML1_9PROT</name>
<keyword evidence="4" id="KW-0812">Transmembrane</keyword>
<accession>A0ABS4AML1</accession>
<evidence type="ECO:0000256" key="1">
    <source>
        <dbReference type="ARBA" id="ARBA00004117"/>
    </source>
</evidence>
<dbReference type="InterPro" id="IPR022781">
    <property type="entry name" value="Flagellar_biosynth_FliO"/>
</dbReference>
<comment type="similarity">
    <text evidence="8">Belongs to the FliO/MopB family.</text>
</comment>
<keyword evidence="7" id="KW-0975">Bacterial flagellum</keyword>
<dbReference type="PANTHER" id="PTHR38766">
    <property type="entry name" value="FLAGELLAR PROTEIN FLIO"/>
    <property type="match status" value="1"/>
</dbReference>
<comment type="caution">
    <text evidence="9">The sequence shown here is derived from an EMBL/GenBank/DDBJ whole genome shotgun (WGS) entry which is preliminary data.</text>
</comment>
<keyword evidence="9" id="KW-0282">Flagellum</keyword>
<protein>
    <submittedName>
        <fullName evidence="9">Flagellar biosynthetic protein FliO</fullName>
    </submittedName>
</protein>
<keyword evidence="9" id="KW-0969">Cilium</keyword>
<evidence type="ECO:0000256" key="5">
    <source>
        <dbReference type="ARBA" id="ARBA00022989"/>
    </source>
</evidence>
<dbReference type="PANTHER" id="PTHR38766:SF1">
    <property type="entry name" value="FLAGELLAR PROTEIN FLIO"/>
    <property type="match status" value="1"/>
</dbReference>
<keyword evidence="10" id="KW-1185">Reference proteome</keyword>
<comment type="subcellular location">
    <subcellularLocation>
        <location evidence="1">Bacterial flagellum basal body</location>
    </subcellularLocation>
    <subcellularLocation>
        <location evidence="2">Cell membrane</location>
    </subcellularLocation>
</comment>
<dbReference type="Proteomes" id="UP000681594">
    <property type="component" value="Unassembled WGS sequence"/>
</dbReference>
<reference evidence="9 10" key="1">
    <citation type="submission" date="2021-03" db="EMBL/GenBank/DDBJ databases">
        <authorList>
            <person name="So Y."/>
        </authorList>
    </citation>
    <scope>NUCLEOTIDE SEQUENCE [LARGE SCALE GENOMIC DNA]</scope>
    <source>
        <strain evidence="9 10">SSH11</strain>
    </source>
</reference>
<evidence type="ECO:0000256" key="7">
    <source>
        <dbReference type="ARBA" id="ARBA00023143"/>
    </source>
</evidence>
<evidence type="ECO:0000256" key="3">
    <source>
        <dbReference type="ARBA" id="ARBA00022475"/>
    </source>
</evidence>
<dbReference type="InterPro" id="IPR052205">
    <property type="entry name" value="FliO/MopB"/>
</dbReference>
<evidence type="ECO:0000313" key="9">
    <source>
        <dbReference type="EMBL" id="MBP0447474.1"/>
    </source>
</evidence>
<keyword evidence="6" id="KW-0472">Membrane</keyword>
<sequence>MSTGMGTTAIVTLAAVLALIVLAGQVIRRLGLSPGLRHRMRSGRGRRLEILESLPLDARRRLLLVRCDGGDLLLLLGGPQDLVVSGAATGAAAKGAV</sequence>